<keyword evidence="2" id="KW-0812">Transmembrane</keyword>
<name>A0ABD2B837_VESSQ</name>
<gene>
    <name evidence="3" type="ORF">V1478_006531</name>
</gene>
<keyword evidence="4" id="KW-1185">Reference proteome</keyword>
<evidence type="ECO:0000313" key="3">
    <source>
        <dbReference type="EMBL" id="KAL2728899.1"/>
    </source>
</evidence>
<feature type="transmembrane region" description="Helical" evidence="2">
    <location>
        <begin position="21"/>
        <end position="39"/>
    </location>
</feature>
<proteinExistence type="predicted"/>
<accession>A0ABD2B837</accession>
<keyword evidence="2" id="KW-1133">Transmembrane helix</keyword>
<sequence length="165" mass="19022">MDDILLCHLCHTYVVLIRNSWISFLLLLLFILVLLLLLLLLFPHLYLHLLLLLPSLRFFATRRIRMKQFVCKCGPLLGKSCQYIVNGDRVCCEYEEEEEEEEEEPLIDLNDSQEKKKRTKGSTNCPMDFILKSSLNRVGGCTVLLIARAHVERMSRGLEPMPGAS</sequence>
<feature type="region of interest" description="Disordered" evidence="1">
    <location>
        <begin position="102"/>
        <end position="121"/>
    </location>
</feature>
<dbReference type="EMBL" id="JAUDFV010000132">
    <property type="protein sequence ID" value="KAL2728899.1"/>
    <property type="molecule type" value="Genomic_DNA"/>
</dbReference>
<keyword evidence="2" id="KW-0472">Membrane</keyword>
<evidence type="ECO:0000256" key="1">
    <source>
        <dbReference type="SAM" id="MobiDB-lite"/>
    </source>
</evidence>
<dbReference type="AlphaFoldDB" id="A0ABD2B837"/>
<dbReference type="Proteomes" id="UP001607302">
    <property type="component" value="Unassembled WGS sequence"/>
</dbReference>
<protein>
    <submittedName>
        <fullName evidence="3">Uncharacterized protein</fullName>
    </submittedName>
</protein>
<organism evidence="3 4">
    <name type="scientific">Vespula squamosa</name>
    <name type="common">Southern yellow jacket</name>
    <name type="synonym">Wasp</name>
    <dbReference type="NCBI Taxonomy" id="30214"/>
    <lineage>
        <taxon>Eukaryota</taxon>
        <taxon>Metazoa</taxon>
        <taxon>Ecdysozoa</taxon>
        <taxon>Arthropoda</taxon>
        <taxon>Hexapoda</taxon>
        <taxon>Insecta</taxon>
        <taxon>Pterygota</taxon>
        <taxon>Neoptera</taxon>
        <taxon>Endopterygota</taxon>
        <taxon>Hymenoptera</taxon>
        <taxon>Apocrita</taxon>
        <taxon>Aculeata</taxon>
        <taxon>Vespoidea</taxon>
        <taxon>Vespidae</taxon>
        <taxon>Vespinae</taxon>
        <taxon>Vespula</taxon>
    </lineage>
</organism>
<comment type="caution">
    <text evidence="3">The sequence shown here is derived from an EMBL/GenBank/DDBJ whole genome shotgun (WGS) entry which is preliminary data.</text>
</comment>
<reference evidence="3 4" key="1">
    <citation type="journal article" date="2024" name="Ann. Entomol. Soc. Am.">
        <title>Genomic analyses of the southern and eastern yellowjacket wasps (Hymenoptera: Vespidae) reveal evolutionary signatures of social life.</title>
        <authorList>
            <person name="Catto M.A."/>
            <person name="Caine P.B."/>
            <person name="Orr S.E."/>
            <person name="Hunt B.G."/>
            <person name="Goodisman M.A.D."/>
        </authorList>
    </citation>
    <scope>NUCLEOTIDE SEQUENCE [LARGE SCALE GENOMIC DNA]</scope>
    <source>
        <strain evidence="3">233</strain>
        <tissue evidence="3">Head and thorax</tissue>
    </source>
</reference>
<feature type="non-terminal residue" evidence="3">
    <location>
        <position position="165"/>
    </location>
</feature>
<evidence type="ECO:0000313" key="4">
    <source>
        <dbReference type="Proteomes" id="UP001607302"/>
    </source>
</evidence>
<evidence type="ECO:0000256" key="2">
    <source>
        <dbReference type="SAM" id="Phobius"/>
    </source>
</evidence>